<sequence length="122" mass="12904">MVERRRAHRLDHHVDPLGQAGAGLQRGGAQLGDALALGGVTARGVHPLAERGRQHHRRGRHAAPAPWTRTDWASSIRPRLVSMRYAVSHAVGRHAASAKDTPAGLGTTLARGTATRSAIVPG</sequence>
<reference evidence="2 3" key="1">
    <citation type="submission" date="2020-03" db="EMBL/GenBank/DDBJ databases">
        <title>Whole genome shotgun sequence of Phytohabitans suffuscus NBRC 105367.</title>
        <authorList>
            <person name="Komaki H."/>
            <person name="Tamura T."/>
        </authorList>
    </citation>
    <scope>NUCLEOTIDE SEQUENCE [LARGE SCALE GENOMIC DNA]</scope>
    <source>
        <strain evidence="2 3">NBRC 105367</strain>
    </source>
</reference>
<feature type="region of interest" description="Disordered" evidence="1">
    <location>
        <begin position="1"/>
        <end position="21"/>
    </location>
</feature>
<proteinExistence type="predicted"/>
<name>A0A6F8YLY1_9ACTN</name>
<gene>
    <name evidence="2" type="ORF">Psuf_043690</name>
</gene>
<evidence type="ECO:0000313" key="2">
    <source>
        <dbReference type="EMBL" id="BCB87056.1"/>
    </source>
</evidence>
<feature type="compositionally biased region" description="Basic residues" evidence="1">
    <location>
        <begin position="1"/>
        <end position="11"/>
    </location>
</feature>
<evidence type="ECO:0000313" key="3">
    <source>
        <dbReference type="Proteomes" id="UP000503011"/>
    </source>
</evidence>
<organism evidence="2 3">
    <name type="scientific">Phytohabitans suffuscus</name>
    <dbReference type="NCBI Taxonomy" id="624315"/>
    <lineage>
        <taxon>Bacteria</taxon>
        <taxon>Bacillati</taxon>
        <taxon>Actinomycetota</taxon>
        <taxon>Actinomycetes</taxon>
        <taxon>Micromonosporales</taxon>
        <taxon>Micromonosporaceae</taxon>
    </lineage>
</organism>
<dbReference type="Proteomes" id="UP000503011">
    <property type="component" value="Chromosome"/>
</dbReference>
<reference evidence="2 3" key="2">
    <citation type="submission" date="2020-03" db="EMBL/GenBank/DDBJ databases">
        <authorList>
            <person name="Ichikawa N."/>
            <person name="Kimura A."/>
            <person name="Kitahashi Y."/>
            <person name="Uohara A."/>
        </authorList>
    </citation>
    <scope>NUCLEOTIDE SEQUENCE [LARGE SCALE GENOMIC DNA]</scope>
    <source>
        <strain evidence="2 3">NBRC 105367</strain>
    </source>
</reference>
<protein>
    <submittedName>
        <fullName evidence="2">Uncharacterized protein</fullName>
    </submittedName>
</protein>
<evidence type="ECO:0000256" key="1">
    <source>
        <dbReference type="SAM" id="MobiDB-lite"/>
    </source>
</evidence>
<accession>A0A6F8YLY1</accession>
<dbReference type="AlphaFoldDB" id="A0A6F8YLY1"/>
<dbReference type="EMBL" id="AP022871">
    <property type="protein sequence ID" value="BCB87056.1"/>
    <property type="molecule type" value="Genomic_DNA"/>
</dbReference>
<dbReference type="KEGG" id="psuu:Psuf_043690"/>
<keyword evidence="3" id="KW-1185">Reference proteome</keyword>